<evidence type="ECO:0000256" key="8">
    <source>
        <dbReference type="ARBA" id="ARBA00023098"/>
    </source>
</evidence>
<evidence type="ECO:0000256" key="10">
    <source>
        <dbReference type="NCBIfam" id="TIGR00215"/>
    </source>
</evidence>
<dbReference type="PANTHER" id="PTHR30372">
    <property type="entry name" value="LIPID-A-DISACCHARIDE SYNTHASE"/>
    <property type="match status" value="1"/>
</dbReference>
<sequence length="388" mass="43220">MRIFISTGEVSGDLQGSLLITALKRQAVAIGLELEIVALGGEKMVEAGAILLGNTSSIGSMGILEGLPYILPTLQVQRQAIAFLKQNPPDLVVLIDYMTPNLEIGTYMKQQLPDVPVVYYIAPQEWAWSLSLRRTKRIVDFTDRLLAIFPQEARYFREKGAKVTWVGHPLVDRMQDAPSRQAARATLGIAPEQIAIALLPASRRQELKYLLPVIFQAAQTIQAKLPEVHFWIPLSLEVYRQPIEQAIERYGLRATIISGQQMEVFAAADLAISKSGTVNLELALLNVPQVVVYRLSSLTAWIARKILRGSITFASPANLVVMKPIVPEFLQEQATPENIIQAAMELLLNPSRREQTLVDYEEMRQSLGEIGVCDRVAQEILQMRLNNS</sequence>
<comment type="caution">
    <text evidence="11">The sequence shown here is derived from an EMBL/GenBank/DDBJ whole genome shotgun (WGS) entry which is preliminary data.</text>
</comment>
<reference evidence="11 12" key="1">
    <citation type="journal article" date="2021" name="Microorganisms">
        <title>Genome Evolution of Filamentous Cyanobacterium Nostoc Species: From Facultative Symbiosis to Free Living.</title>
        <authorList>
            <person name="Huo D."/>
            <person name="Li H."/>
            <person name="Cai F."/>
            <person name="Guo X."/>
            <person name="Qiao Z."/>
            <person name="Wang W."/>
            <person name="Yu G."/>
            <person name="Li R."/>
        </authorList>
    </citation>
    <scope>NUCLEOTIDE SEQUENCE [LARGE SCALE GENOMIC DNA]</scope>
    <source>
        <strain evidence="11 12">CHAB 5714</strain>
    </source>
</reference>
<proteinExistence type="predicted"/>
<keyword evidence="7 11" id="KW-0808">Transferase</keyword>
<evidence type="ECO:0000256" key="7">
    <source>
        <dbReference type="ARBA" id="ARBA00022679"/>
    </source>
</evidence>
<dbReference type="Proteomes" id="UP001199525">
    <property type="component" value="Unassembled WGS sequence"/>
</dbReference>
<dbReference type="GO" id="GO:0008915">
    <property type="term" value="F:lipid-A-disaccharide synthase activity"/>
    <property type="evidence" value="ECO:0007669"/>
    <property type="project" value="UniProtKB-EC"/>
</dbReference>
<keyword evidence="5" id="KW-0441">Lipid A biosynthesis</keyword>
<evidence type="ECO:0000256" key="9">
    <source>
        <dbReference type="ARBA" id="ARBA00048975"/>
    </source>
</evidence>
<dbReference type="SUPFAM" id="SSF53756">
    <property type="entry name" value="UDP-Glycosyltransferase/glycogen phosphorylase"/>
    <property type="match status" value="1"/>
</dbReference>
<keyword evidence="12" id="KW-1185">Reference proteome</keyword>
<evidence type="ECO:0000256" key="1">
    <source>
        <dbReference type="ARBA" id="ARBA00002056"/>
    </source>
</evidence>
<dbReference type="RefSeq" id="WP_229488378.1">
    <property type="nucleotide sequence ID" value="NZ_JAIVFQ010000060.1"/>
</dbReference>
<accession>A0ABS8IFW2</accession>
<dbReference type="Pfam" id="PF02684">
    <property type="entry name" value="LpxB"/>
    <property type="match status" value="1"/>
</dbReference>
<keyword evidence="4" id="KW-0444">Lipid biosynthesis</keyword>
<organism evidence="11 12">
    <name type="scientific">Nostoc favosum CHAB5714</name>
    <dbReference type="NCBI Taxonomy" id="2780399"/>
    <lineage>
        <taxon>Bacteria</taxon>
        <taxon>Bacillati</taxon>
        <taxon>Cyanobacteriota</taxon>
        <taxon>Cyanophyceae</taxon>
        <taxon>Nostocales</taxon>
        <taxon>Nostocaceae</taxon>
        <taxon>Nostoc</taxon>
        <taxon>Nostoc favosum</taxon>
    </lineage>
</organism>
<evidence type="ECO:0000256" key="6">
    <source>
        <dbReference type="ARBA" id="ARBA00022676"/>
    </source>
</evidence>
<dbReference type="PANTHER" id="PTHR30372:SF4">
    <property type="entry name" value="LIPID-A-DISACCHARIDE SYNTHASE, MITOCHONDRIAL-RELATED"/>
    <property type="match status" value="1"/>
</dbReference>
<comment type="function">
    <text evidence="1">Condensation of UDP-2,3-diacylglucosamine and 2,3-diacylglucosamine-1-phosphate to form lipid A disaccharide, a precursor of lipid A, a phosphorylated glycolipid that anchors the lipopolysaccharide to the outer membrane of the cell.</text>
</comment>
<name>A0ABS8IFW2_9NOSO</name>
<dbReference type="EMBL" id="JAIVFQ010000060">
    <property type="protein sequence ID" value="MCC5602839.1"/>
    <property type="molecule type" value="Genomic_DNA"/>
</dbReference>
<protein>
    <recommendedName>
        <fullName evidence="3 10">Lipid-A-disaccharide synthase</fullName>
        <ecNumber evidence="2 10">2.4.1.182</ecNumber>
    </recommendedName>
</protein>
<keyword evidence="8" id="KW-0443">Lipid metabolism</keyword>
<gene>
    <name evidence="11" type="primary">lpxB</name>
    <name evidence="11" type="ORF">LC586_27500</name>
</gene>
<evidence type="ECO:0000256" key="5">
    <source>
        <dbReference type="ARBA" id="ARBA00022556"/>
    </source>
</evidence>
<keyword evidence="6 11" id="KW-0328">Glycosyltransferase</keyword>
<evidence type="ECO:0000313" key="12">
    <source>
        <dbReference type="Proteomes" id="UP001199525"/>
    </source>
</evidence>
<evidence type="ECO:0000256" key="4">
    <source>
        <dbReference type="ARBA" id="ARBA00022516"/>
    </source>
</evidence>
<comment type="catalytic activity">
    <reaction evidence="9">
        <text>a lipid X + a UDP-2-N,3-O-bis[(3R)-3-hydroxyacyl]-alpha-D-glucosamine = a lipid A disaccharide + UDP + H(+)</text>
        <dbReference type="Rhea" id="RHEA:67828"/>
        <dbReference type="ChEBI" id="CHEBI:15378"/>
        <dbReference type="ChEBI" id="CHEBI:58223"/>
        <dbReference type="ChEBI" id="CHEBI:137748"/>
        <dbReference type="ChEBI" id="CHEBI:176338"/>
        <dbReference type="ChEBI" id="CHEBI:176343"/>
        <dbReference type="EC" id="2.4.1.182"/>
    </reaction>
</comment>
<dbReference type="NCBIfam" id="TIGR00215">
    <property type="entry name" value="lpxB"/>
    <property type="match status" value="1"/>
</dbReference>
<evidence type="ECO:0000256" key="2">
    <source>
        <dbReference type="ARBA" id="ARBA00012687"/>
    </source>
</evidence>
<evidence type="ECO:0000256" key="3">
    <source>
        <dbReference type="ARBA" id="ARBA00020902"/>
    </source>
</evidence>
<dbReference type="EC" id="2.4.1.182" evidence="2 10"/>
<evidence type="ECO:0000313" key="11">
    <source>
        <dbReference type="EMBL" id="MCC5602839.1"/>
    </source>
</evidence>
<dbReference type="InterPro" id="IPR003835">
    <property type="entry name" value="Glyco_trans_19"/>
</dbReference>
<dbReference type="Gene3D" id="3.40.50.2000">
    <property type="entry name" value="Glycogen Phosphorylase B"/>
    <property type="match status" value="2"/>
</dbReference>